<keyword evidence="4" id="KW-1185">Reference proteome</keyword>
<protein>
    <recommendedName>
        <fullName evidence="2">Nephrocystin 3-like N-terminal domain-containing protein</fullName>
    </recommendedName>
</protein>
<dbReference type="InterPro" id="IPR027417">
    <property type="entry name" value="P-loop_NTPase"/>
</dbReference>
<evidence type="ECO:0000313" key="3">
    <source>
        <dbReference type="EMBL" id="KAF6228836.1"/>
    </source>
</evidence>
<dbReference type="EMBL" id="JACCJB010000003">
    <property type="protein sequence ID" value="KAF6228836.1"/>
    <property type="molecule type" value="Genomic_DNA"/>
</dbReference>
<sequence>MEDDWLPGKTVLASIAIEHLVNTFRSQTQNEQTLLNLLTSLLKQLLLHKSAVPEGIRSLYEQHNNGSKTAQPILDEVFESLQLIAASFSQECIVVDALDEVQQHGKLLQSLLPKVFELQATKPFNLMLTSREIPRLTEEVHSHFTLKVRASDDDVRRHVDGRMDELPRFVSRDPKMQQTIKDAIASAVDGKYVPSRIWSHWFRL</sequence>
<dbReference type="RefSeq" id="XP_037156478.1">
    <property type="nucleotide sequence ID" value="XM_037297843.1"/>
</dbReference>
<dbReference type="GeneID" id="59335347"/>
<dbReference type="Gene3D" id="3.40.50.300">
    <property type="entry name" value="P-loop containing nucleotide triphosphate hydrolases"/>
    <property type="match status" value="1"/>
</dbReference>
<accession>A0A8H6CTH0</accession>
<dbReference type="Pfam" id="PF24883">
    <property type="entry name" value="NPHP3_N"/>
    <property type="match status" value="1"/>
</dbReference>
<dbReference type="AlphaFoldDB" id="A0A8H6CTH0"/>
<organism evidence="3 4">
    <name type="scientific">Letharia lupina</name>
    <dbReference type="NCBI Taxonomy" id="560253"/>
    <lineage>
        <taxon>Eukaryota</taxon>
        <taxon>Fungi</taxon>
        <taxon>Dikarya</taxon>
        <taxon>Ascomycota</taxon>
        <taxon>Pezizomycotina</taxon>
        <taxon>Lecanoromycetes</taxon>
        <taxon>OSLEUM clade</taxon>
        <taxon>Lecanoromycetidae</taxon>
        <taxon>Lecanorales</taxon>
        <taxon>Lecanorineae</taxon>
        <taxon>Parmeliaceae</taxon>
        <taxon>Letharia</taxon>
    </lineage>
</organism>
<feature type="domain" description="Nephrocystin 3-like N-terminal" evidence="2">
    <location>
        <begin position="8"/>
        <end position="131"/>
    </location>
</feature>
<gene>
    <name evidence="3" type="ORF">HO133_006947</name>
</gene>
<dbReference type="PANTHER" id="PTHR10039">
    <property type="entry name" value="AMELOGENIN"/>
    <property type="match status" value="1"/>
</dbReference>
<dbReference type="Proteomes" id="UP000593566">
    <property type="component" value="Unassembled WGS sequence"/>
</dbReference>
<comment type="caution">
    <text evidence="3">The sequence shown here is derived from an EMBL/GenBank/DDBJ whole genome shotgun (WGS) entry which is preliminary data.</text>
</comment>
<evidence type="ECO:0000259" key="2">
    <source>
        <dbReference type="Pfam" id="PF24883"/>
    </source>
</evidence>
<evidence type="ECO:0000313" key="4">
    <source>
        <dbReference type="Proteomes" id="UP000593566"/>
    </source>
</evidence>
<dbReference type="InterPro" id="IPR056884">
    <property type="entry name" value="NPHP3-like_N"/>
</dbReference>
<evidence type="ECO:0000256" key="1">
    <source>
        <dbReference type="ARBA" id="ARBA00022737"/>
    </source>
</evidence>
<keyword evidence="1" id="KW-0677">Repeat</keyword>
<proteinExistence type="predicted"/>
<reference evidence="3 4" key="1">
    <citation type="journal article" date="2020" name="Genomics">
        <title>Complete, high-quality genomes from long-read metagenomic sequencing of two wolf lichen thalli reveals enigmatic genome architecture.</title>
        <authorList>
            <person name="McKenzie S.K."/>
            <person name="Walston R.F."/>
            <person name="Allen J.L."/>
        </authorList>
    </citation>
    <scope>NUCLEOTIDE SEQUENCE [LARGE SCALE GENOMIC DNA]</scope>
    <source>
        <strain evidence="3">WasteWater1</strain>
    </source>
</reference>
<dbReference type="PANTHER" id="PTHR10039:SF15">
    <property type="entry name" value="NACHT DOMAIN-CONTAINING PROTEIN"/>
    <property type="match status" value="1"/>
</dbReference>
<name>A0A8H6CTH0_9LECA</name>